<dbReference type="GO" id="GO:0004143">
    <property type="term" value="F:ATP-dependent diacylglycerol kinase activity"/>
    <property type="evidence" value="ECO:0007669"/>
    <property type="project" value="UniProtKB-EC"/>
</dbReference>
<keyword evidence="9" id="KW-0862">Zinc</keyword>
<dbReference type="InterPro" id="IPR000756">
    <property type="entry name" value="Diacylglycerol_kin_accessory"/>
</dbReference>
<dbReference type="SMART" id="SM00046">
    <property type="entry name" value="DAGKc"/>
    <property type="match status" value="1"/>
</dbReference>
<keyword evidence="6 12" id="KW-0547">Nucleotide-binding</keyword>
<dbReference type="SUPFAM" id="SSF57889">
    <property type="entry name" value="Cysteine-rich domain"/>
    <property type="match status" value="2"/>
</dbReference>
<dbReference type="Pfam" id="PF00609">
    <property type="entry name" value="DAGK_acc"/>
    <property type="match status" value="1"/>
</dbReference>
<keyword evidence="4" id="KW-0479">Metal-binding</keyword>
<organism evidence="16">
    <name type="scientific">Aphanomyces invadans</name>
    <dbReference type="NCBI Taxonomy" id="157072"/>
    <lineage>
        <taxon>Eukaryota</taxon>
        <taxon>Sar</taxon>
        <taxon>Stramenopiles</taxon>
        <taxon>Oomycota</taxon>
        <taxon>Saprolegniomycetes</taxon>
        <taxon>Saprolegniales</taxon>
        <taxon>Verrucalvaceae</taxon>
        <taxon>Aphanomyces</taxon>
    </lineage>
</organism>
<dbReference type="InterPro" id="IPR002219">
    <property type="entry name" value="PKC_DAG/PE"/>
</dbReference>
<dbReference type="Gene3D" id="3.30.60.20">
    <property type="match status" value="2"/>
</dbReference>
<keyword evidence="13" id="KW-0812">Transmembrane</keyword>
<dbReference type="AlphaFoldDB" id="A0A024URR4"/>
<sequence>MQHGPNFSSLGALAAPRLDLWWLYLALAVAVGFMYDPLALRLPLHSWSLVGDFWWLNMPFLAIAGLVCIYATVRRLVYFFSKPSFREGPYILGRHQWRASTRAGPLWCNVCESLVIGIRSYVVNCDICGITAHGPCALRHMRANSKQKCACKLAAIPSTCDKNTLKAYREHVWVKGNTDPLDTCHLCGLFCGNILALSAMQCIWCHRRVHESCFESSGVGNAVCDYGPHRQLVLPPTSIRVNSDPEPPTNALSTVKNAVKNMKMSSLRKQSNSTMLITEDGSTQTMAIQRSKTLQQILPPITEGIGCLLPYTIEPPPDATPLLVFINSRSGGQMGVYVLQQLRRWLNPLQIYDLSLQGPEAALIQFCNVPGLRILVCGGDGSVGWVLGAIDNLAKVHFQRQPPVGILPLGTGNDLARVLGWGSGYSDQPISDILFELENAHIAMLDRWRVDLNGTKRSTMNNYIGIGVDAQVALEFHEKRERSPSLFMNQFINKLWYSRYGAKNFLTRTCGNLETKIELVCDSQLLDLPSGIEGVIITNITSFAGGSVLWHEDSSDEYTHVPSNVASKPTLGPASMHDGLLDIVAVYGTLHLGQLQVGLSKALRLCQARQVQVRLKERLPVQIDGEPWMQDPCEVDISFHHQAFMMAKTTHERDTVTRQVGEVLDWAGNASIISWEQRDVLLAEITRRVHAKNQQQSAVVRQNFSK</sequence>
<keyword evidence="10 12" id="KW-0067">ATP-binding</keyword>
<feature type="transmembrane region" description="Helical" evidence="13">
    <location>
        <begin position="20"/>
        <end position="42"/>
    </location>
</feature>
<dbReference type="GO" id="GO:0016020">
    <property type="term" value="C:membrane"/>
    <property type="evidence" value="ECO:0007669"/>
    <property type="project" value="UniProtKB-SubCell"/>
</dbReference>
<dbReference type="Pfam" id="PF00130">
    <property type="entry name" value="C1_1"/>
    <property type="match status" value="1"/>
</dbReference>
<keyword evidence="7" id="KW-0863">Zinc-finger</keyword>
<protein>
    <recommendedName>
        <fullName evidence="12">Diacylglycerol kinase</fullName>
        <shortName evidence="12">DAG kinase</shortName>
        <ecNumber evidence="12">2.7.1.107</ecNumber>
    </recommendedName>
</protein>
<gene>
    <name evidence="16" type="ORF">H310_00929</name>
</gene>
<dbReference type="EMBL" id="KI913953">
    <property type="protein sequence ID" value="ETW08318.1"/>
    <property type="molecule type" value="Genomic_DNA"/>
</dbReference>
<evidence type="ECO:0000256" key="12">
    <source>
        <dbReference type="RuleBase" id="RU361128"/>
    </source>
</evidence>
<dbReference type="GeneID" id="20077979"/>
<comment type="subcellular location">
    <subcellularLocation>
        <location evidence="1">Membrane</location>
    </subcellularLocation>
</comment>
<dbReference type="InterPro" id="IPR046349">
    <property type="entry name" value="C1-like_sf"/>
</dbReference>
<dbReference type="PANTHER" id="PTHR11255">
    <property type="entry name" value="DIACYLGLYCEROL KINASE"/>
    <property type="match status" value="1"/>
</dbReference>
<evidence type="ECO:0000313" key="16">
    <source>
        <dbReference type="EMBL" id="ETW08318.1"/>
    </source>
</evidence>
<evidence type="ECO:0000256" key="2">
    <source>
        <dbReference type="ARBA" id="ARBA00009280"/>
    </source>
</evidence>
<keyword evidence="11 13" id="KW-0472">Membrane</keyword>
<evidence type="ECO:0000256" key="1">
    <source>
        <dbReference type="ARBA" id="ARBA00004370"/>
    </source>
</evidence>
<feature type="transmembrane region" description="Helical" evidence="13">
    <location>
        <begin position="54"/>
        <end position="73"/>
    </location>
</feature>
<evidence type="ECO:0000256" key="3">
    <source>
        <dbReference type="ARBA" id="ARBA00022679"/>
    </source>
</evidence>
<evidence type="ECO:0000259" key="15">
    <source>
        <dbReference type="PROSITE" id="PS50146"/>
    </source>
</evidence>
<feature type="domain" description="Phorbol-ester/DAG-type" evidence="14">
    <location>
        <begin position="94"/>
        <end position="149"/>
    </location>
</feature>
<comment type="catalytic activity">
    <reaction evidence="12">
        <text>a 1,2-diacyl-sn-glycerol + ATP = a 1,2-diacyl-sn-glycero-3-phosphate + ADP + H(+)</text>
        <dbReference type="Rhea" id="RHEA:10272"/>
        <dbReference type="ChEBI" id="CHEBI:15378"/>
        <dbReference type="ChEBI" id="CHEBI:17815"/>
        <dbReference type="ChEBI" id="CHEBI:30616"/>
        <dbReference type="ChEBI" id="CHEBI:58608"/>
        <dbReference type="ChEBI" id="CHEBI:456216"/>
        <dbReference type="EC" id="2.7.1.107"/>
    </reaction>
</comment>
<evidence type="ECO:0000256" key="4">
    <source>
        <dbReference type="ARBA" id="ARBA00022723"/>
    </source>
</evidence>
<evidence type="ECO:0000256" key="7">
    <source>
        <dbReference type="ARBA" id="ARBA00022771"/>
    </source>
</evidence>
<comment type="similarity">
    <text evidence="2 12">Belongs to the eukaryotic diacylglycerol kinase family.</text>
</comment>
<evidence type="ECO:0000256" key="6">
    <source>
        <dbReference type="ARBA" id="ARBA00022741"/>
    </source>
</evidence>
<feature type="domain" description="Phorbol-ester/DAG-type" evidence="14">
    <location>
        <begin position="170"/>
        <end position="224"/>
    </location>
</feature>
<dbReference type="GO" id="GO:0008270">
    <property type="term" value="F:zinc ion binding"/>
    <property type="evidence" value="ECO:0007669"/>
    <property type="project" value="UniProtKB-KW"/>
</dbReference>
<evidence type="ECO:0000259" key="14">
    <source>
        <dbReference type="PROSITE" id="PS50081"/>
    </source>
</evidence>
<dbReference type="GO" id="GO:0007200">
    <property type="term" value="P:phospholipase C-activating G protein-coupled receptor signaling pathway"/>
    <property type="evidence" value="ECO:0007669"/>
    <property type="project" value="InterPro"/>
</dbReference>
<dbReference type="eggNOG" id="KOG1169">
    <property type="taxonomic scope" value="Eukaryota"/>
</dbReference>
<dbReference type="SUPFAM" id="SSF111331">
    <property type="entry name" value="NAD kinase/diacylglycerol kinase-like"/>
    <property type="match status" value="1"/>
</dbReference>
<keyword evidence="13" id="KW-1133">Transmembrane helix</keyword>
<evidence type="ECO:0000256" key="10">
    <source>
        <dbReference type="ARBA" id="ARBA00022840"/>
    </source>
</evidence>
<accession>A0A024URR4</accession>
<dbReference type="PROSITE" id="PS50081">
    <property type="entry name" value="ZF_DAG_PE_2"/>
    <property type="match status" value="2"/>
</dbReference>
<keyword evidence="3 12" id="KW-0808">Transferase</keyword>
<proteinExistence type="inferred from homology"/>
<dbReference type="InterPro" id="IPR017438">
    <property type="entry name" value="ATP-NAD_kinase_N"/>
</dbReference>
<evidence type="ECO:0000256" key="5">
    <source>
        <dbReference type="ARBA" id="ARBA00022737"/>
    </source>
</evidence>
<dbReference type="Gene3D" id="3.40.50.10330">
    <property type="entry name" value="Probable inorganic polyphosphate/atp-NAD kinase, domain 1"/>
    <property type="match status" value="1"/>
</dbReference>
<keyword evidence="5" id="KW-0677">Repeat</keyword>
<dbReference type="STRING" id="157072.A0A024URR4"/>
<dbReference type="EC" id="2.7.1.107" evidence="12"/>
<dbReference type="OrthoDB" id="242257at2759"/>
<evidence type="ECO:0000256" key="9">
    <source>
        <dbReference type="ARBA" id="ARBA00022833"/>
    </source>
</evidence>
<dbReference type="InterPro" id="IPR001206">
    <property type="entry name" value="Diacylglycerol_kinase_cat_dom"/>
</dbReference>
<reference evidence="16" key="1">
    <citation type="submission" date="2013-12" db="EMBL/GenBank/DDBJ databases">
        <title>The Genome Sequence of Aphanomyces invadans NJM9701.</title>
        <authorList>
            <consortium name="The Broad Institute Genomics Platform"/>
            <person name="Russ C."/>
            <person name="Tyler B."/>
            <person name="van West P."/>
            <person name="Dieguez-Uribeondo J."/>
            <person name="Young S.K."/>
            <person name="Zeng Q."/>
            <person name="Gargeya S."/>
            <person name="Fitzgerald M."/>
            <person name="Abouelleil A."/>
            <person name="Alvarado L."/>
            <person name="Chapman S.B."/>
            <person name="Gainer-Dewar J."/>
            <person name="Goldberg J."/>
            <person name="Griggs A."/>
            <person name="Gujja S."/>
            <person name="Hansen M."/>
            <person name="Howarth C."/>
            <person name="Imamovic A."/>
            <person name="Ireland A."/>
            <person name="Larimer J."/>
            <person name="McCowan C."/>
            <person name="Murphy C."/>
            <person name="Pearson M."/>
            <person name="Poon T.W."/>
            <person name="Priest M."/>
            <person name="Roberts A."/>
            <person name="Saif S."/>
            <person name="Shea T."/>
            <person name="Sykes S."/>
            <person name="Wortman J."/>
            <person name="Nusbaum C."/>
            <person name="Birren B."/>
        </authorList>
    </citation>
    <scope>NUCLEOTIDE SEQUENCE [LARGE SCALE GENOMIC DNA]</scope>
    <source>
        <strain evidence="16">NJM9701</strain>
    </source>
</reference>
<name>A0A024URR4_9STRA</name>
<dbReference type="SMART" id="SM00045">
    <property type="entry name" value="DAGKa"/>
    <property type="match status" value="1"/>
</dbReference>
<dbReference type="PANTHER" id="PTHR11255:SF54">
    <property type="entry name" value="DIACYLGLYCEROL KINASE THETA"/>
    <property type="match status" value="1"/>
</dbReference>
<dbReference type="InterPro" id="IPR016064">
    <property type="entry name" value="NAD/diacylglycerol_kinase_sf"/>
</dbReference>
<dbReference type="Gene3D" id="2.60.200.40">
    <property type="match status" value="1"/>
</dbReference>
<evidence type="ECO:0000256" key="13">
    <source>
        <dbReference type="SAM" id="Phobius"/>
    </source>
</evidence>
<dbReference type="InterPro" id="IPR037607">
    <property type="entry name" value="DGK"/>
</dbReference>
<evidence type="ECO:0000256" key="8">
    <source>
        <dbReference type="ARBA" id="ARBA00022777"/>
    </source>
</evidence>
<dbReference type="SMART" id="SM00109">
    <property type="entry name" value="C1"/>
    <property type="match status" value="2"/>
</dbReference>
<dbReference type="GO" id="GO:0005524">
    <property type="term" value="F:ATP binding"/>
    <property type="evidence" value="ECO:0007669"/>
    <property type="project" value="UniProtKB-KW"/>
</dbReference>
<dbReference type="Pfam" id="PF00781">
    <property type="entry name" value="DAGK_cat"/>
    <property type="match status" value="1"/>
</dbReference>
<dbReference type="VEuPathDB" id="FungiDB:H310_00929"/>
<feature type="domain" description="DAGKc" evidence="15">
    <location>
        <begin position="317"/>
        <end position="454"/>
    </location>
</feature>
<dbReference type="PROSITE" id="PS50146">
    <property type="entry name" value="DAGK"/>
    <property type="match status" value="1"/>
</dbReference>
<keyword evidence="8 12" id="KW-0418">Kinase</keyword>
<dbReference type="RefSeq" id="XP_008862123.1">
    <property type="nucleotide sequence ID" value="XM_008863901.1"/>
</dbReference>
<evidence type="ECO:0000256" key="11">
    <source>
        <dbReference type="ARBA" id="ARBA00023136"/>
    </source>
</evidence>